<reference evidence="3 4" key="1">
    <citation type="submission" date="2018-03" db="EMBL/GenBank/DDBJ databases">
        <title>Aquarubrobacter algicola gen. nov., sp. nov., a novel actinobacterium isolated from shallow eutrophic lake during the end of cyanobacterial harmful algal blooms.</title>
        <authorList>
            <person name="Chun S.J."/>
        </authorList>
    </citation>
    <scope>NUCLEOTIDE SEQUENCE [LARGE SCALE GENOMIC DNA]</scope>
    <source>
        <strain evidence="3 4">Seoho-28</strain>
    </source>
</reference>
<dbReference type="SUPFAM" id="SSF52540">
    <property type="entry name" value="P-loop containing nucleoside triphosphate hydrolases"/>
    <property type="match status" value="1"/>
</dbReference>
<dbReference type="PANTHER" id="PTHR10803:SF3">
    <property type="entry name" value="ATPASE GET3"/>
    <property type="match status" value="1"/>
</dbReference>
<organism evidence="3 4">
    <name type="scientific">Paraconexibacter algicola</name>
    <dbReference type="NCBI Taxonomy" id="2133960"/>
    <lineage>
        <taxon>Bacteria</taxon>
        <taxon>Bacillati</taxon>
        <taxon>Actinomycetota</taxon>
        <taxon>Thermoleophilia</taxon>
        <taxon>Solirubrobacterales</taxon>
        <taxon>Paraconexibacteraceae</taxon>
        <taxon>Paraconexibacter</taxon>
    </lineage>
</organism>
<dbReference type="Pfam" id="PF02374">
    <property type="entry name" value="ArsA_ATPase"/>
    <property type="match status" value="1"/>
</dbReference>
<dbReference type="EMBL" id="PYYB01000002">
    <property type="protein sequence ID" value="PTL56243.1"/>
    <property type="molecule type" value="Genomic_DNA"/>
</dbReference>
<dbReference type="AlphaFoldDB" id="A0A2T4UEN2"/>
<evidence type="ECO:0000259" key="2">
    <source>
        <dbReference type="Pfam" id="PF02374"/>
    </source>
</evidence>
<dbReference type="GO" id="GO:0016887">
    <property type="term" value="F:ATP hydrolysis activity"/>
    <property type="evidence" value="ECO:0007669"/>
    <property type="project" value="InterPro"/>
</dbReference>
<accession>A0A2T4UEN2</accession>
<dbReference type="InterPro" id="IPR025723">
    <property type="entry name" value="ArsA/GET3_ATPase-like"/>
</dbReference>
<feature type="domain" description="ArsA/GET3 Anion-transporting ATPase-like" evidence="2">
    <location>
        <begin position="27"/>
        <end position="183"/>
    </location>
</feature>
<dbReference type="Proteomes" id="UP000240739">
    <property type="component" value="Unassembled WGS sequence"/>
</dbReference>
<gene>
    <name evidence="3" type="ORF">C7Y72_14780</name>
</gene>
<evidence type="ECO:0000313" key="3">
    <source>
        <dbReference type="EMBL" id="PTL56243.1"/>
    </source>
</evidence>
<dbReference type="InterPro" id="IPR016300">
    <property type="entry name" value="ATPase_ArsA/GET3"/>
</dbReference>
<dbReference type="Gene3D" id="3.40.50.300">
    <property type="entry name" value="P-loop containing nucleotide triphosphate hydrolases"/>
    <property type="match status" value="1"/>
</dbReference>
<comment type="caution">
    <text evidence="3">The sequence shown here is derived from an EMBL/GenBank/DDBJ whole genome shotgun (WGS) entry which is preliminary data.</text>
</comment>
<keyword evidence="4" id="KW-1185">Reference proteome</keyword>
<dbReference type="GO" id="GO:0005524">
    <property type="term" value="F:ATP binding"/>
    <property type="evidence" value="ECO:0007669"/>
    <property type="project" value="InterPro"/>
</dbReference>
<proteinExistence type="inferred from homology"/>
<sequence>MAVMSSTLPRATYGHATRMTNLLDRSLIVVTGKGGVGKTTVAAALGLLCARRGGRTIVCEVGASQRLPGLFGVAAGAPGDEVRLADGLFQTSVDPMLTIEEWIGRQLGSRSLTQVLARSNAFQYFVAAAPGAREVLTIAKTWELGQDERWDRKAAGYDHVIVDAPASGHGIGLLRAPATMSGVTRGIGPVATQADLVTRTLKDPAASAYVAVALPGELPVTETIELDGLLHDAVGRTLDHVVVNAVLPRRFAGEELEALAAADGAVPETVRRATLGQAGRVREQQSQLRRLRKHASAPVSTLPFVSSPELRLEDVQALADELGRRLEG</sequence>
<dbReference type="InterPro" id="IPR027417">
    <property type="entry name" value="P-loop_NTPase"/>
</dbReference>
<protein>
    <recommendedName>
        <fullName evidence="2">ArsA/GET3 Anion-transporting ATPase-like domain-containing protein</fullName>
    </recommendedName>
</protein>
<evidence type="ECO:0000313" key="4">
    <source>
        <dbReference type="Proteomes" id="UP000240739"/>
    </source>
</evidence>
<name>A0A2T4UEN2_9ACTN</name>
<comment type="similarity">
    <text evidence="1">Belongs to the arsA ATPase family.</text>
</comment>
<evidence type="ECO:0000256" key="1">
    <source>
        <dbReference type="ARBA" id="ARBA00011040"/>
    </source>
</evidence>
<dbReference type="PANTHER" id="PTHR10803">
    <property type="entry name" value="ARSENICAL PUMP-DRIVING ATPASE ARSENITE-TRANSLOCATING ATPASE"/>
    <property type="match status" value="1"/>
</dbReference>